<gene>
    <name evidence="6" type="ORF">TOPH_01007</name>
</gene>
<dbReference type="OrthoDB" id="2382073at2759"/>
<keyword evidence="3" id="KW-0808">Transferase</keyword>
<comment type="similarity">
    <text evidence="2">Belongs to the class-II pyridoxal-phosphate-dependent aminotransferase family. BioF subfamily.</text>
</comment>
<organism evidence="6 7">
    <name type="scientific">Tolypocladium ophioglossoides (strain CBS 100239)</name>
    <name type="common">Snaketongue truffleclub</name>
    <name type="synonym">Elaphocordyceps ophioglossoides</name>
    <dbReference type="NCBI Taxonomy" id="1163406"/>
    <lineage>
        <taxon>Eukaryota</taxon>
        <taxon>Fungi</taxon>
        <taxon>Dikarya</taxon>
        <taxon>Ascomycota</taxon>
        <taxon>Pezizomycotina</taxon>
        <taxon>Sordariomycetes</taxon>
        <taxon>Hypocreomycetidae</taxon>
        <taxon>Hypocreales</taxon>
        <taxon>Ophiocordycipitaceae</taxon>
        <taxon>Tolypocladium</taxon>
    </lineage>
</organism>
<dbReference type="PANTHER" id="PTHR13693:SF77">
    <property type="entry name" value="8-AMINO-7-OXONONANOATE SYNTHASE"/>
    <property type="match status" value="1"/>
</dbReference>
<dbReference type="EMBL" id="LFRF01000002">
    <property type="protein sequence ID" value="KND94631.1"/>
    <property type="molecule type" value="Genomic_DNA"/>
</dbReference>
<dbReference type="AlphaFoldDB" id="A0A0L0NKH3"/>
<evidence type="ECO:0000256" key="1">
    <source>
        <dbReference type="ARBA" id="ARBA00001933"/>
    </source>
</evidence>
<accession>A0A0L0NKH3</accession>
<dbReference type="Proteomes" id="UP000036947">
    <property type="component" value="Unassembled WGS sequence"/>
</dbReference>
<comment type="caution">
    <text evidence="6">The sequence shown here is derived from an EMBL/GenBank/DDBJ whole genome shotgun (WGS) entry which is preliminary data.</text>
</comment>
<name>A0A0L0NKH3_TOLOC</name>
<dbReference type="STRING" id="1163406.A0A0L0NKH3"/>
<dbReference type="PANTHER" id="PTHR13693">
    <property type="entry name" value="CLASS II AMINOTRANSFERASE/8-AMINO-7-OXONONANOATE SYNTHASE"/>
    <property type="match status" value="1"/>
</dbReference>
<dbReference type="InterPro" id="IPR050087">
    <property type="entry name" value="AON_synthase_class-II"/>
</dbReference>
<dbReference type="InterPro" id="IPR004839">
    <property type="entry name" value="Aminotransferase_I/II_large"/>
</dbReference>
<evidence type="ECO:0000259" key="5">
    <source>
        <dbReference type="Pfam" id="PF00155"/>
    </source>
</evidence>
<keyword evidence="4" id="KW-0663">Pyridoxal phosphate</keyword>
<dbReference type="InterPro" id="IPR015422">
    <property type="entry name" value="PyrdxlP-dep_Trfase_small"/>
</dbReference>
<evidence type="ECO:0000313" key="7">
    <source>
        <dbReference type="Proteomes" id="UP000036947"/>
    </source>
</evidence>
<dbReference type="InterPro" id="IPR015424">
    <property type="entry name" value="PyrdxlP-dep_Trfase"/>
</dbReference>
<comment type="cofactor">
    <cofactor evidence="1">
        <name>pyridoxal 5'-phosphate</name>
        <dbReference type="ChEBI" id="CHEBI:597326"/>
    </cofactor>
</comment>
<evidence type="ECO:0000313" key="6">
    <source>
        <dbReference type="EMBL" id="KND94631.1"/>
    </source>
</evidence>
<proteinExistence type="inferred from homology"/>
<evidence type="ECO:0000256" key="3">
    <source>
        <dbReference type="ARBA" id="ARBA00022679"/>
    </source>
</evidence>
<dbReference type="InterPro" id="IPR015421">
    <property type="entry name" value="PyrdxlP-dep_Trfase_major"/>
</dbReference>
<dbReference type="Gene3D" id="3.90.1150.10">
    <property type="entry name" value="Aspartate Aminotransferase, domain 1"/>
    <property type="match status" value="1"/>
</dbReference>
<feature type="domain" description="Aminotransferase class I/classII large" evidence="5">
    <location>
        <begin position="63"/>
        <end position="458"/>
    </location>
</feature>
<dbReference type="GO" id="GO:0009102">
    <property type="term" value="P:biotin biosynthetic process"/>
    <property type="evidence" value="ECO:0007669"/>
    <property type="project" value="TreeGrafter"/>
</dbReference>
<dbReference type="GO" id="GO:0030170">
    <property type="term" value="F:pyridoxal phosphate binding"/>
    <property type="evidence" value="ECO:0007669"/>
    <property type="project" value="InterPro"/>
</dbReference>
<dbReference type="Gene3D" id="3.40.640.10">
    <property type="entry name" value="Type I PLP-dependent aspartate aminotransferase-like (Major domain)"/>
    <property type="match status" value="1"/>
</dbReference>
<dbReference type="SUPFAM" id="SSF53383">
    <property type="entry name" value="PLP-dependent transferases"/>
    <property type="match status" value="1"/>
</dbReference>
<reference evidence="6 7" key="1">
    <citation type="journal article" date="2015" name="BMC Genomics">
        <title>The genome of the truffle-parasite Tolypocladium ophioglossoides and the evolution of antifungal peptaibiotics.</title>
        <authorList>
            <person name="Quandt C.A."/>
            <person name="Bushley K.E."/>
            <person name="Spatafora J.W."/>
        </authorList>
    </citation>
    <scope>NUCLEOTIDE SEQUENCE [LARGE SCALE GENOMIC DNA]</scope>
    <source>
        <strain evidence="6 7">CBS 100239</strain>
    </source>
</reference>
<protein>
    <submittedName>
        <fullName evidence="6">Putative 8-amino-7-oxononanoate synthase</fullName>
    </submittedName>
</protein>
<dbReference type="Pfam" id="PF00155">
    <property type="entry name" value="Aminotran_1_2"/>
    <property type="match status" value="1"/>
</dbReference>
<evidence type="ECO:0000256" key="4">
    <source>
        <dbReference type="ARBA" id="ARBA00022898"/>
    </source>
</evidence>
<keyword evidence="7" id="KW-1185">Reference proteome</keyword>
<sequence length="508" mass="55595">MPAPTTAMMYAGQDLAQIQKWIEGQKLKAPAMKDAPPFYRNLEAALDERRAGHNLVTLHRFEHKVDFSSNDFLSLATSGMLREAFLKELERNPDFAVGSTGSRISDGNNAYMESVESQIAMFHGAETALMVSSGYDANCAIFSAVPRPGDAIVYDELIHAGVHDGMKTSLAATQVPFKHNSADSLRETLVSLKESQSLIRQGTRCVLIAVEAVYSMDGDVTPLAEIVQVVKDIFPAGNAQIVIDEAHSTRLVGKNGRGLVCALGLEKEIAIRLHTYGKGLGAIGGMFDFASPRTGRNARYRRLFFGRLTRVPLIAAILANSTVLNTLLKLCSARHIHDGAIVSNARGDPRRLQDRVQHLVRRFCENIEADAAWDEAVTAGICSMPVSHDVESRPFVTQFLPVWTRQGQNYFLTMHLHGDGYTAIPIDPPVVPRGTGRVRLIIHAGNTDEEVQGLAASICRWAREMLDIQESKTPGNEMPSAMRKVYGLAQAVDVHGLDPSKLAANPFE</sequence>
<evidence type="ECO:0000256" key="2">
    <source>
        <dbReference type="ARBA" id="ARBA00010008"/>
    </source>
</evidence>
<dbReference type="GO" id="GO:0016740">
    <property type="term" value="F:transferase activity"/>
    <property type="evidence" value="ECO:0007669"/>
    <property type="project" value="UniProtKB-KW"/>
</dbReference>